<evidence type="ECO:0000256" key="12">
    <source>
        <dbReference type="PIRSR" id="PIRSR000178-1"/>
    </source>
</evidence>
<reference evidence="14" key="1">
    <citation type="submission" date="2022-08" db="EMBL/GenBank/DDBJ databases">
        <title>Nisaea acidiphila sp. nov., isolated from a marine algal debris and emended description of the genus Nisaea Urios et al. 2008.</title>
        <authorList>
            <person name="Kwon K."/>
        </authorList>
    </citation>
    <scope>NUCLEOTIDE SEQUENCE</scope>
    <source>
        <strain evidence="14">MEBiC11861</strain>
    </source>
</reference>
<dbReference type="GO" id="GO:0046872">
    <property type="term" value="F:metal ion binding"/>
    <property type="evidence" value="ECO:0007669"/>
    <property type="project" value="UniProtKB-KW"/>
</dbReference>
<proteinExistence type="inferred from homology"/>
<dbReference type="PROSITE" id="PS01000">
    <property type="entry name" value="SDH_CYT_1"/>
    <property type="match status" value="1"/>
</dbReference>
<evidence type="ECO:0000256" key="1">
    <source>
        <dbReference type="ARBA" id="ARBA00004050"/>
    </source>
</evidence>
<evidence type="ECO:0000256" key="5">
    <source>
        <dbReference type="ARBA" id="ARBA00022617"/>
    </source>
</evidence>
<keyword evidence="6 13" id="KW-0812">Transmembrane</keyword>
<dbReference type="CDD" id="cd03499">
    <property type="entry name" value="SQR_TypeC_SdhC"/>
    <property type="match status" value="1"/>
</dbReference>
<feature type="transmembrane region" description="Helical" evidence="13">
    <location>
        <begin position="105"/>
        <end position="124"/>
    </location>
</feature>
<dbReference type="AlphaFoldDB" id="A0A9J7AK56"/>
<evidence type="ECO:0000256" key="10">
    <source>
        <dbReference type="ARBA" id="ARBA00023136"/>
    </source>
</evidence>
<evidence type="ECO:0000313" key="14">
    <source>
        <dbReference type="EMBL" id="UUX48051.1"/>
    </source>
</evidence>
<dbReference type="Pfam" id="PF01127">
    <property type="entry name" value="Sdh_cyt"/>
    <property type="match status" value="1"/>
</dbReference>
<dbReference type="NCBIfam" id="TIGR02970">
    <property type="entry name" value="succ_dehyd_cytB"/>
    <property type="match status" value="1"/>
</dbReference>
<keyword evidence="7 12" id="KW-0479">Metal-binding</keyword>
<evidence type="ECO:0000313" key="15">
    <source>
        <dbReference type="Proteomes" id="UP001060336"/>
    </source>
</evidence>
<evidence type="ECO:0000256" key="7">
    <source>
        <dbReference type="ARBA" id="ARBA00022723"/>
    </source>
</evidence>
<keyword evidence="5 12" id="KW-0349">Heme</keyword>
<protein>
    <recommendedName>
        <fullName evidence="4">Succinate dehydrogenase cytochrome b556 subunit</fullName>
    </recommendedName>
</protein>
<organism evidence="14 15">
    <name type="scientific">Nisaea acidiphila</name>
    <dbReference type="NCBI Taxonomy" id="1862145"/>
    <lineage>
        <taxon>Bacteria</taxon>
        <taxon>Pseudomonadati</taxon>
        <taxon>Pseudomonadota</taxon>
        <taxon>Alphaproteobacteria</taxon>
        <taxon>Rhodospirillales</taxon>
        <taxon>Thalassobaculaceae</taxon>
        <taxon>Nisaea</taxon>
    </lineage>
</organism>
<evidence type="ECO:0000256" key="6">
    <source>
        <dbReference type="ARBA" id="ARBA00022692"/>
    </source>
</evidence>
<dbReference type="GO" id="GO:0006099">
    <property type="term" value="P:tricarboxylic acid cycle"/>
    <property type="evidence" value="ECO:0007669"/>
    <property type="project" value="InterPro"/>
</dbReference>
<dbReference type="SUPFAM" id="SSF81343">
    <property type="entry name" value="Fumarate reductase respiratory complex transmembrane subunits"/>
    <property type="match status" value="1"/>
</dbReference>
<dbReference type="PANTHER" id="PTHR10978:SF5">
    <property type="entry name" value="SUCCINATE DEHYDROGENASE CYTOCHROME B560 SUBUNIT, MITOCHONDRIAL"/>
    <property type="match status" value="1"/>
</dbReference>
<dbReference type="PIRSF" id="PIRSF000178">
    <property type="entry name" value="SDH_cyt_b560"/>
    <property type="match status" value="1"/>
</dbReference>
<feature type="transmembrane region" description="Helical" evidence="13">
    <location>
        <begin position="65"/>
        <end position="84"/>
    </location>
</feature>
<evidence type="ECO:0000256" key="9">
    <source>
        <dbReference type="ARBA" id="ARBA00023004"/>
    </source>
</evidence>
<dbReference type="KEGG" id="naci:NUH88_11535"/>
<comment type="subunit">
    <text evidence="11">Part of an enzyme complex containing four subunits: a flavoprotein, an iron-sulfur protein, plus two membrane-anchoring proteins, SdhC and SdhD. The complex can form homotrimers.</text>
</comment>
<gene>
    <name evidence="14" type="primary">sdhC</name>
    <name evidence="14" type="ORF">NUH88_11535</name>
</gene>
<keyword evidence="9 12" id="KW-0408">Iron</keyword>
<evidence type="ECO:0000256" key="11">
    <source>
        <dbReference type="ARBA" id="ARBA00025912"/>
    </source>
</evidence>
<sequence length="127" mass="13802">MSVSNRPLSPHLQIYRLPLTAITSILHRATGVALGAGTLLLVWWLMATATGGSYFEFVQGIMGSWIGLLVLFGFSFALFFHLCNGIRHLFWDAGYGFEIESADRATKLVIAASVGLTALAWILACVL</sequence>
<evidence type="ECO:0000256" key="4">
    <source>
        <dbReference type="ARBA" id="ARBA00020076"/>
    </source>
</evidence>
<evidence type="ECO:0000256" key="3">
    <source>
        <dbReference type="ARBA" id="ARBA00007244"/>
    </source>
</evidence>
<dbReference type="InterPro" id="IPR034804">
    <property type="entry name" value="SQR/QFR_C/D"/>
</dbReference>
<evidence type="ECO:0000256" key="13">
    <source>
        <dbReference type="SAM" id="Phobius"/>
    </source>
</evidence>
<accession>A0A9J7AK56</accession>
<dbReference type="InterPro" id="IPR014314">
    <property type="entry name" value="Succ_DH_cytb556"/>
</dbReference>
<keyword evidence="10 13" id="KW-0472">Membrane</keyword>
<dbReference type="GO" id="GO:0016020">
    <property type="term" value="C:membrane"/>
    <property type="evidence" value="ECO:0007669"/>
    <property type="project" value="UniProtKB-SubCell"/>
</dbReference>
<evidence type="ECO:0000256" key="8">
    <source>
        <dbReference type="ARBA" id="ARBA00022989"/>
    </source>
</evidence>
<comment type="subcellular location">
    <subcellularLocation>
        <location evidence="2">Membrane</location>
        <topology evidence="2">Multi-pass membrane protein</topology>
    </subcellularLocation>
</comment>
<dbReference type="PROSITE" id="PS01001">
    <property type="entry name" value="SDH_CYT_2"/>
    <property type="match status" value="1"/>
</dbReference>
<dbReference type="EMBL" id="CP102480">
    <property type="protein sequence ID" value="UUX48051.1"/>
    <property type="molecule type" value="Genomic_DNA"/>
</dbReference>
<feature type="binding site" description="axial binding residue" evidence="12">
    <location>
        <position position="81"/>
    </location>
    <ligand>
        <name>heme</name>
        <dbReference type="ChEBI" id="CHEBI:30413"/>
        <note>ligand shared with second transmembrane subunit</note>
    </ligand>
    <ligandPart>
        <name>Fe</name>
        <dbReference type="ChEBI" id="CHEBI:18248"/>
    </ligandPart>
</feature>
<name>A0A9J7AK56_9PROT</name>
<dbReference type="Gene3D" id="1.20.1300.10">
    <property type="entry name" value="Fumarate reductase/succinate dehydrogenase, transmembrane subunit"/>
    <property type="match status" value="1"/>
</dbReference>
<dbReference type="GO" id="GO:0009055">
    <property type="term" value="F:electron transfer activity"/>
    <property type="evidence" value="ECO:0007669"/>
    <property type="project" value="InterPro"/>
</dbReference>
<keyword evidence="8 13" id="KW-1133">Transmembrane helix</keyword>
<evidence type="ECO:0000256" key="2">
    <source>
        <dbReference type="ARBA" id="ARBA00004141"/>
    </source>
</evidence>
<comment type="similarity">
    <text evidence="3">Belongs to the cytochrome b560 family.</text>
</comment>
<dbReference type="Proteomes" id="UP001060336">
    <property type="component" value="Chromosome"/>
</dbReference>
<dbReference type="InterPro" id="IPR018495">
    <property type="entry name" value="Succ_DH_cyt_bsu_CS"/>
</dbReference>
<feature type="transmembrane region" description="Helical" evidence="13">
    <location>
        <begin position="25"/>
        <end position="45"/>
    </location>
</feature>
<dbReference type="RefSeq" id="WP_257766559.1">
    <property type="nucleotide sequence ID" value="NZ_CP102480.1"/>
</dbReference>
<dbReference type="PANTHER" id="PTHR10978">
    <property type="entry name" value="SUCCINATE DEHYDROGENASE CYTOCHROME B560 SUBUNIT"/>
    <property type="match status" value="1"/>
</dbReference>
<keyword evidence="15" id="KW-1185">Reference proteome</keyword>
<comment type="function">
    <text evidence="1">Membrane-anchoring subunit of succinate dehydrogenase (SDH).</text>
</comment>
<comment type="cofactor">
    <cofactor evidence="12">
        <name>heme</name>
        <dbReference type="ChEBI" id="CHEBI:30413"/>
    </cofactor>
    <text evidence="12">The heme is bound between the two transmembrane subunits.</text>
</comment>
<dbReference type="InterPro" id="IPR000701">
    <property type="entry name" value="SuccDH_FuR_B_TM-su"/>
</dbReference>